<feature type="chain" id="PRO_5022925496" evidence="1">
    <location>
        <begin position="24"/>
        <end position="1654"/>
    </location>
</feature>
<keyword evidence="1" id="KW-0732">Signal</keyword>
<feature type="domain" description="Fibronectin type-III" evidence="2">
    <location>
        <begin position="869"/>
        <end position="974"/>
    </location>
</feature>
<dbReference type="EMBL" id="CP042433">
    <property type="protein sequence ID" value="QEC58176.1"/>
    <property type="molecule type" value="Genomic_DNA"/>
</dbReference>
<evidence type="ECO:0000313" key="4">
    <source>
        <dbReference type="Proteomes" id="UP000321204"/>
    </source>
</evidence>
<dbReference type="Pfam" id="PF18962">
    <property type="entry name" value="Por_Secre_tail"/>
    <property type="match status" value="1"/>
</dbReference>
<dbReference type="InterPro" id="IPR013783">
    <property type="entry name" value="Ig-like_fold"/>
</dbReference>
<proteinExistence type="predicted"/>
<dbReference type="SUPFAM" id="SSF89550">
    <property type="entry name" value="PHP domain-like"/>
    <property type="match status" value="1"/>
</dbReference>
<evidence type="ECO:0000256" key="1">
    <source>
        <dbReference type="SAM" id="SignalP"/>
    </source>
</evidence>
<dbReference type="InterPro" id="IPR016195">
    <property type="entry name" value="Pol/histidinol_Pase-like"/>
</dbReference>
<sequence length="1654" mass="172379">MRKSSTLFFLLLALLTLSSRAFSQVSLTSSASYTQNFNSLANSGTNTWTDNSTIVGWYTNRVAYIGDNGGSTTGALYSYGASATNERALGALTSGSTTTVNIGVRIVNNTGFAISNLAISFTGEQWRQTTNAHVLVFDYQIGATSLTTGTWTANTAFNFTAPKTGTAGALDGNVAANQVAISGNLPISLAAGQEIWLRWTKTGSTSPGLAIDDITITPTLVASVNADLSNLVLSTGTLAPPFASATTSYTASVSNSTTSITVTPTAADANATIKVNGTTVASGTASTPISLIVGNNTINVDVTAQNGTTIKTYTVVVNRAAAGVPAISASALADFGNVCINNTGGPNSFTLDGSNLDGTAITVGPLTGFSFSETSGGPYTSSISFTYTGSGFSAKPIYVEFTPTAVQSYNGSIPVSGGGATAINEPVTGSGINTPAAASTGSNNVSGTSATMNGSITSTGCSAVTAYGFEYSITANFPTGSGTQLQATNLSGGNFSAQLTGLQPNRRYYYRAYVTTSAGTSYGAQQAFTIATQPVVMSSQPNFTYTETFTDIANWGDFFAGGIGAEHFAQAISTNTNAIYDPGNITANTVFQTNLSGSGVQRGTDQQTNPSQSIVLLSTGATDNTTSTAFDLYLNFTGVNAGTLSFDYQSLNNSTGNRNASLRVYATTDGVNFSEVTNVLNFTNNAPISGSKTNIVLPASFNNSATARLRFYFYNGTGGTTGSRPKLSIDNITITAVATTPCVAPTGAPTSLTFGTITDVSIAGSFTAASPAADQYLVIASTNNSLTSNPVNGSIYNVGDNVGDGTVVAKSNGTSFTATGLSASTQYYFFIFAANAVCTGGPLYNTSTILTGQASTTAGLPPCAAPTDQPTNLTFSTTTTNSIQGSFTANTASEFLVVRSTSATLSNAPVDGHAYSTGEVLGNGIVVQRSGATSFTASNLSPNTTYYFFVFSANAQACVNGPAFNSASPLTASTATQPLPPCVTPGAQPSNLFLRTSNTAVSGTYASGMGADDYLVVRSTAATLSATPSDNTDYVIGDNIGGGVVVANSGNNTFLNTGLTPGVTYYYFVFAANKNCSGGTKYLTTLPLTGSITTSNAVTYNYYFGTLHSHSDYSDGNQDNPGYTPTDDYNYAMTAQCMDYLGISEHNHFSSPDNPGNKISTYHQGLTEATNFSAAHPSFLALYGMEWGVISGGGHVVVYGNGMNSLFGWESGSGEWGPTNNYDVYVAKNDYTGANGLFKTINDNVATNTFASLAHPNLTDYNNLANSPYNAVADSAITATAVESGPASSTNTTYSNPGSSMSYLWYYQTLLAKGYHLGPVIDHDNHKTTFGHTTYSRTAVVAPALTKADLVYAMRNMHFYATQDCDSKVDFSINTFSMGSVVTDRYAPAILATLTDATTTTSNAVIRLMYGQPGSGILPVQIDSVIGNTYNYIDNGLANLATGYYYIDISNFNSATNSTSRIVTAPIWYTRNDNNGFVLPVKLSSFTGEKQGTSAKLNWVTSQEINAKDFVVERSVDGVNFKSLGSVTARGNSSAPTSYNFVDAQPATGNNYYRLKLVDNDNKFEYSNVVKINFAKAFTVFVSPNPASDHVVVNVSGVPQSLILQLVNASGKLIKTTTLSNGTNRVSVAGLPKGLYLLKFVSANDGYTEKLIVQ</sequence>
<dbReference type="KEGG" id="fgg:FSB75_20450"/>
<dbReference type="Pfam" id="PF12733">
    <property type="entry name" value="Cadherin-like"/>
    <property type="match status" value="1"/>
</dbReference>
<gene>
    <name evidence="3" type="ORF">FSB75_20450</name>
</gene>
<accession>A0A5B8UNZ4</accession>
<dbReference type="InterPro" id="IPR026444">
    <property type="entry name" value="Secre_tail"/>
</dbReference>
<evidence type="ECO:0000313" key="3">
    <source>
        <dbReference type="EMBL" id="QEC58176.1"/>
    </source>
</evidence>
<dbReference type="Gene3D" id="2.60.40.10">
    <property type="entry name" value="Immunoglobulins"/>
    <property type="match status" value="4"/>
</dbReference>
<dbReference type="Proteomes" id="UP000321204">
    <property type="component" value="Chromosome"/>
</dbReference>
<name>A0A5B8UNZ4_9BACT</name>
<evidence type="ECO:0000259" key="2">
    <source>
        <dbReference type="PROSITE" id="PS50853"/>
    </source>
</evidence>
<keyword evidence="4" id="KW-1185">Reference proteome</keyword>
<dbReference type="InterPro" id="IPR036116">
    <property type="entry name" value="FN3_sf"/>
</dbReference>
<dbReference type="Gene3D" id="3.20.20.140">
    <property type="entry name" value="Metal-dependent hydrolases"/>
    <property type="match status" value="1"/>
</dbReference>
<reference evidence="3 4" key="1">
    <citation type="journal article" date="2015" name="Int. J. Syst. Evol. Microbiol.">
        <title>Flavisolibacter ginsenosidimutans sp. nov., with ginsenoside-converting activity isolated from soil used for cultivating ginseng.</title>
        <authorList>
            <person name="Zhao Y."/>
            <person name="Liu Q."/>
            <person name="Kang M.S."/>
            <person name="Jin F."/>
            <person name="Yu H."/>
            <person name="Im W.T."/>
        </authorList>
    </citation>
    <scope>NUCLEOTIDE SEQUENCE [LARGE SCALE GENOMIC DNA]</scope>
    <source>
        <strain evidence="3 4">Gsoil 636</strain>
    </source>
</reference>
<protein>
    <submittedName>
        <fullName evidence="3">T9SS type A sorting domain-containing protein</fullName>
    </submittedName>
</protein>
<feature type="signal peptide" evidence="1">
    <location>
        <begin position="1"/>
        <end position="23"/>
    </location>
</feature>
<dbReference type="OrthoDB" id="355609at2"/>
<dbReference type="InterPro" id="IPR025883">
    <property type="entry name" value="Cadherin-like_domain"/>
</dbReference>
<dbReference type="SUPFAM" id="SSF49265">
    <property type="entry name" value="Fibronectin type III"/>
    <property type="match status" value="2"/>
</dbReference>
<dbReference type="SMART" id="SM00060">
    <property type="entry name" value="FN3"/>
    <property type="match status" value="4"/>
</dbReference>
<dbReference type="NCBIfam" id="TIGR04183">
    <property type="entry name" value="Por_Secre_tail"/>
    <property type="match status" value="1"/>
</dbReference>
<organism evidence="3 4">
    <name type="scientific">Flavisolibacter ginsenosidimutans</name>
    <dbReference type="NCBI Taxonomy" id="661481"/>
    <lineage>
        <taxon>Bacteria</taxon>
        <taxon>Pseudomonadati</taxon>
        <taxon>Bacteroidota</taxon>
        <taxon>Chitinophagia</taxon>
        <taxon>Chitinophagales</taxon>
        <taxon>Chitinophagaceae</taxon>
        <taxon>Flavisolibacter</taxon>
    </lineage>
</organism>
<dbReference type="PROSITE" id="PS50853">
    <property type="entry name" value="FN3"/>
    <property type="match status" value="1"/>
</dbReference>
<dbReference type="InterPro" id="IPR003961">
    <property type="entry name" value="FN3_dom"/>
</dbReference>
<dbReference type="RefSeq" id="WP_146791262.1">
    <property type="nucleotide sequence ID" value="NZ_BAABIO010000003.1"/>
</dbReference>